<dbReference type="EMBL" id="CAJNON010000111">
    <property type="protein sequence ID" value="CAF0981190.1"/>
    <property type="molecule type" value="Genomic_DNA"/>
</dbReference>
<protein>
    <submittedName>
        <fullName evidence="2">Uncharacterized protein</fullName>
    </submittedName>
</protein>
<reference evidence="2" key="1">
    <citation type="submission" date="2021-02" db="EMBL/GenBank/DDBJ databases">
        <authorList>
            <person name="Nowell W R."/>
        </authorList>
    </citation>
    <scope>NUCLEOTIDE SEQUENCE</scope>
</reference>
<keyword evidence="1" id="KW-0175">Coiled coil</keyword>
<feature type="coiled-coil region" evidence="1">
    <location>
        <begin position="24"/>
        <end position="138"/>
    </location>
</feature>
<evidence type="ECO:0000313" key="3">
    <source>
        <dbReference type="Proteomes" id="UP000663891"/>
    </source>
</evidence>
<dbReference type="AlphaFoldDB" id="A0A814FBY0"/>
<comment type="caution">
    <text evidence="2">The sequence shown here is derived from an EMBL/GenBank/DDBJ whole genome shotgun (WGS) entry which is preliminary data.</text>
</comment>
<proteinExistence type="predicted"/>
<evidence type="ECO:0000313" key="2">
    <source>
        <dbReference type="EMBL" id="CAF0981190.1"/>
    </source>
</evidence>
<evidence type="ECO:0000256" key="1">
    <source>
        <dbReference type="SAM" id="Coils"/>
    </source>
</evidence>
<accession>A0A814FBY0</accession>
<organism evidence="2 3">
    <name type="scientific">Adineta steineri</name>
    <dbReference type="NCBI Taxonomy" id="433720"/>
    <lineage>
        <taxon>Eukaryota</taxon>
        <taxon>Metazoa</taxon>
        <taxon>Spiralia</taxon>
        <taxon>Gnathifera</taxon>
        <taxon>Rotifera</taxon>
        <taxon>Eurotatoria</taxon>
        <taxon>Bdelloidea</taxon>
        <taxon>Adinetida</taxon>
        <taxon>Adinetidae</taxon>
        <taxon>Adineta</taxon>
    </lineage>
</organism>
<sequence>MILKNQLTNVLNKDKEINEDDSLRLLDQRRIKDLERQVKELELINRRHQQNSITQVGMVLNPSDAKTQLELKLNKTEETLREHQLSEEKLLHELNILQEKYSLMKQMYTTNDQQILNNDQLDKQLHDILSKNKNLTGQVQKIYMMMKKQ</sequence>
<dbReference type="Proteomes" id="UP000663891">
    <property type="component" value="Unassembled WGS sequence"/>
</dbReference>
<name>A0A814FBY0_9BILA</name>
<gene>
    <name evidence="2" type="ORF">VCS650_LOCUS13676</name>
</gene>